<comment type="caution">
    <text evidence="1">The sequence shown here is derived from an EMBL/GenBank/DDBJ whole genome shotgun (WGS) entry which is preliminary data.</text>
</comment>
<dbReference type="OrthoDB" id="10336600at2759"/>
<accession>A0A8S3PNI0</accession>
<dbReference type="EMBL" id="CAJPWZ010000070">
    <property type="protein sequence ID" value="CAG2185170.1"/>
    <property type="molecule type" value="Genomic_DNA"/>
</dbReference>
<keyword evidence="2" id="KW-1185">Reference proteome</keyword>
<proteinExistence type="predicted"/>
<organism evidence="1 2">
    <name type="scientific">Mytilus edulis</name>
    <name type="common">Blue mussel</name>
    <dbReference type="NCBI Taxonomy" id="6550"/>
    <lineage>
        <taxon>Eukaryota</taxon>
        <taxon>Metazoa</taxon>
        <taxon>Spiralia</taxon>
        <taxon>Lophotrochozoa</taxon>
        <taxon>Mollusca</taxon>
        <taxon>Bivalvia</taxon>
        <taxon>Autobranchia</taxon>
        <taxon>Pteriomorphia</taxon>
        <taxon>Mytilida</taxon>
        <taxon>Mytiloidea</taxon>
        <taxon>Mytilidae</taxon>
        <taxon>Mytilinae</taxon>
        <taxon>Mytilus</taxon>
    </lineage>
</organism>
<dbReference type="AlphaFoldDB" id="A0A8S3PNI0"/>
<evidence type="ECO:0000313" key="1">
    <source>
        <dbReference type="EMBL" id="CAG2185170.1"/>
    </source>
</evidence>
<dbReference type="Proteomes" id="UP000683360">
    <property type="component" value="Unassembled WGS sequence"/>
</dbReference>
<sequence length="227" mass="25476">MASDTCTESEFHAKCIKEIATLAPGDKDATRLRGMVMLEDGRLIIIDQKNRCLKSFKPPHYNFESRKNIPDEPRGITCCGKEEIAVTFSDKNEIKRFKISHDGGILPIRPFALQEKPFSISYNRKTFAVEQGEGKYGSIAIIENDGKESNVISGASRDFGLFTGNTIRLAHDNTKRAVYVVDIVKECVNHVSYDGDIIWSVKVNSLEELISVSKATFYLLPVSRIIR</sequence>
<reference evidence="1" key="1">
    <citation type="submission" date="2021-03" db="EMBL/GenBank/DDBJ databases">
        <authorList>
            <person name="Bekaert M."/>
        </authorList>
    </citation>
    <scope>NUCLEOTIDE SEQUENCE</scope>
</reference>
<name>A0A8S3PNI0_MYTED</name>
<dbReference type="SUPFAM" id="SSF101898">
    <property type="entry name" value="NHL repeat"/>
    <property type="match status" value="1"/>
</dbReference>
<protein>
    <submittedName>
        <fullName evidence="1">Uncharacterized protein</fullName>
    </submittedName>
</protein>
<evidence type="ECO:0000313" key="2">
    <source>
        <dbReference type="Proteomes" id="UP000683360"/>
    </source>
</evidence>
<gene>
    <name evidence="1" type="ORF">MEDL_734</name>
</gene>